<dbReference type="EMBL" id="JAQIZT010000015">
    <property type="protein sequence ID" value="KAJ6969548.1"/>
    <property type="molecule type" value="Genomic_DNA"/>
</dbReference>
<comment type="caution">
    <text evidence="1">The sequence shown here is derived from an EMBL/GenBank/DDBJ whole genome shotgun (WGS) entry which is preliminary data.</text>
</comment>
<organism evidence="1 2">
    <name type="scientific">Populus alba x Populus x berolinensis</name>
    <dbReference type="NCBI Taxonomy" id="444605"/>
    <lineage>
        <taxon>Eukaryota</taxon>
        <taxon>Viridiplantae</taxon>
        <taxon>Streptophyta</taxon>
        <taxon>Embryophyta</taxon>
        <taxon>Tracheophyta</taxon>
        <taxon>Spermatophyta</taxon>
        <taxon>Magnoliopsida</taxon>
        <taxon>eudicotyledons</taxon>
        <taxon>Gunneridae</taxon>
        <taxon>Pentapetalae</taxon>
        <taxon>rosids</taxon>
        <taxon>fabids</taxon>
        <taxon>Malpighiales</taxon>
        <taxon>Salicaceae</taxon>
        <taxon>Saliceae</taxon>
        <taxon>Populus</taxon>
    </lineage>
</organism>
<accession>A0AAD6PXH3</accession>
<proteinExistence type="predicted"/>
<dbReference type="Proteomes" id="UP001164929">
    <property type="component" value="Chromosome 15"/>
</dbReference>
<evidence type="ECO:0000313" key="1">
    <source>
        <dbReference type="EMBL" id="KAJ6969548.1"/>
    </source>
</evidence>
<evidence type="ECO:0000313" key="2">
    <source>
        <dbReference type="Proteomes" id="UP001164929"/>
    </source>
</evidence>
<keyword evidence="2" id="KW-1185">Reference proteome</keyword>
<gene>
    <name evidence="1" type="ORF">NC653_034166</name>
</gene>
<sequence>MKNYSTIVLRNPVTHETKGRSSASDLIQKPMPEEGFPFTNFSGKSIGAPCHWYKDGYSIVTGAAKLSRQTPLPPDDCIIGLPYYSNPFGIWTNFFVFRESIAMLLRPHLPGVSGNELLAGIGFGGDFDDADDLSLFPSDITLFFIDSASGMFPSLGALNEKLGFCPNDSAHRASNELNIDIIMIETQIKERSKWTLGHEFPSSNMCRADGTSLGGAGNSPLGRFGCVDEVASTCGEWWIRGQQMQVAEIATAQGGWRQKHRRS</sequence>
<name>A0AAD6PXH3_9ROSI</name>
<dbReference type="AlphaFoldDB" id="A0AAD6PXH3"/>
<protein>
    <submittedName>
        <fullName evidence="1">Uncharacterized protein</fullName>
    </submittedName>
</protein>
<reference evidence="1" key="1">
    <citation type="journal article" date="2023" name="Mol. Ecol. Resour.">
        <title>Chromosome-level genome assembly of a triploid poplar Populus alba 'Berolinensis'.</title>
        <authorList>
            <person name="Chen S."/>
            <person name="Yu Y."/>
            <person name="Wang X."/>
            <person name="Wang S."/>
            <person name="Zhang T."/>
            <person name="Zhou Y."/>
            <person name="He R."/>
            <person name="Meng N."/>
            <person name="Wang Y."/>
            <person name="Liu W."/>
            <person name="Liu Z."/>
            <person name="Liu J."/>
            <person name="Guo Q."/>
            <person name="Huang H."/>
            <person name="Sederoff R.R."/>
            <person name="Wang G."/>
            <person name="Qu G."/>
            <person name="Chen S."/>
        </authorList>
    </citation>
    <scope>NUCLEOTIDE SEQUENCE</scope>
    <source>
        <strain evidence="1">SC-2020</strain>
    </source>
</reference>